<dbReference type="eggNOG" id="COG0262">
    <property type="taxonomic scope" value="Bacteria"/>
</dbReference>
<evidence type="ECO:0000256" key="9">
    <source>
        <dbReference type="RuleBase" id="RU004474"/>
    </source>
</evidence>
<dbReference type="PIRSF" id="PIRSF000194">
    <property type="entry name" value="DHFR"/>
    <property type="match status" value="1"/>
</dbReference>
<keyword evidence="12" id="KW-1185">Reference proteome</keyword>
<gene>
    <name evidence="11" type="ordered locus">Tgr7_2748</name>
</gene>
<evidence type="ECO:0000256" key="2">
    <source>
        <dbReference type="ARBA" id="ARBA00009539"/>
    </source>
</evidence>
<dbReference type="GO" id="GO:0070401">
    <property type="term" value="F:NADP+ binding"/>
    <property type="evidence" value="ECO:0007669"/>
    <property type="project" value="UniProtKB-ARBA"/>
</dbReference>
<dbReference type="AlphaFoldDB" id="B8GN07"/>
<dbReference type="GO" id="GO:0006730">
    <property type="term" value="P:one-carbon metabolic process"/>
    <property type="evidence" value="ECO:0007669"/>
    <property type="project" value="UniProtKB-KW"/>
</dbReference>
<comment type="catalytic activity">
    <reaction evidence="8">
        <text>(6S)-5,6,7,8-tetrahydrofolate + NADP(+) = 7,8-dihydrofolate + NADPH + H(+)</text>
        <dbReference type="Rhea" id="RHEA:15009"/>
        <dbReference type="ChEBI" id="CHEBI:15378"/>
        <dbReference type="ChEBI" id="CHEBI:57451"/>
        <dbReference type="ChEBI" id="CHEBI:57453"/>
        <dbReference type="ChEBI" id="CHEBI:57783"/>
        <dbReference type="ChEBI" id="CHEBI:58349"/>
        <dbReference type="EC" id="1.5.1.3"/>
    </reaction>
</comment>
<evidence type="ECO:0000256" key="5">
    <source>
        <dbReference type="ARBA" id="ARBA00022857"/>
    </source>
</evidence>
<dbReference type="NCBIfam" id="NF008037">
    <property type="entry name" value="PRK10769.1"/>
    <property type="match status" value="1"/>
</dbReference>
<dbReference type="PANTHER" id="PTHR48069">
    <property type="entry name" value="DIHYDROFOLATE REDUCTASE"/>
    <property type="match status" value="1"/>
</dbReference>
<keyword evidence="5 8" id="KW-0521">NADP</keyword>
<dbReference type="Gene3D" id="3.40.430.10">
    <property type="entry name" value="Dihydrofolate Reductase, subunit A"/>
    <property type="match status" value="1"/>
</dbReference>
<evidence type="ECO:0000259" key="10">
    <source>
        <dbReference type="PROSITE" id="PS51330"/>
    </source>
</evidence>
<name>B8GN07_THISH</name>
<proteinExistence type="inferred from homology"/>
<dbReference type="EMBL" id="CP001339">
    <property type="protein sequence ID" value="ACL73822.1"/>
    <property type="molecule type" value="Genomic_DNA"/>
</dbReference>
<dbReference type="RefSeq" id="WP_012639297.1">
    <property type="nucleotide sequence ID" value="NC_011901.1"/>
</dbReference>
<dbReference type="PROSITE" id="PS51330">
    <property type="entry name" value="DHFR_2"/>
    <property type="match status" value="1"/>
</dbReference>
<evidence type="ECO:0000256" key="1">
    <source>
        <dbReference type="ARBA" id="ARBA00004903"/>
    </source>
</evidence>
<evidence type="ECO:0000313" key="12">
    <source>
        <dbReference type="Proteomes" id="UP000002383"/>
    </source>
</evidence>
<protein>
    <recommendedName>
        <fullName evidence="3 8">Dihydrofolate reductase</fullName>
        <ecNumber evidence="3 8">1.5.1.3</ecNumber>
    </recommendedName>
</protein>
<organism evidence="11 12">
    <name type="scientific">Thioalkalivibrio sulfidiphilus (strain HL-EbGR7)</name>
    <dbReference type="NCBI Taxonomy" id="396588"/>
    <lineage>
        <taxon>Bacteria</taxon>
        <taxon>Pseudomonadati</taxon>
        <taxon>Pseudomonadota</taxon>
        <taxon>Gammaproteobacteria</taxon>
        <taxon>Chromatiales</taxon>
        <taxon>Ectothiorhodospiraceae</taxon>
        <taxon>Thioalkalivibrio</taxon>
    </lineage>
</organism>
<dbReference type="InterPro" id="IPR017925">
    <property type="entry name" value="DHFR_CS"/>
</dbReference>
<dbReference type="GO" id="GO:0004146">
    <property type="term" value="F:dihydrofolate reductase activity"/>
    <property type="evidence" value="ECO:0007669"/>
    <property type="project" value="UniProtKB-EC"/>
</dbReference>
<keyword evidence="6 8" id="KW-0560">Oxidoreductase</keyword>
<dbReference type="KEGG" id="tgr:Tgr7_2748"/>
<evidence type="ECO:0000256" key="6">
    <source>
        <dbReference type="ARBA" id="ARBA00023002"/>
    </source>
</evidence>
<dbReference type="InterPro" id="IPR012259">
    <property type="entry name" value="DHFR"/>
</dbReference>
<evidence type="ECO:0000256" key="8">
    <source>
        <dbReference type="PIRNR" id="PIRNR000194"/>
    </source>
</evidence>
<comment type="pathway">
    <text evidence="1 8">Cofactor biosynthesis; tetrahydrofolate biosynthesis; 5,6,7,8-tetrahydrofolate from 7,8-dihydrofolate: step 1/1.</text>
</comment>
<dbReference type="PANTHER" id="PTHR48069:SF3">
    <property type="entry name" value="DIHYDROFOLATE REDUCTASE"/>
    <property type="match status" value="1"/>
</dbReference>
<dbReference type="GO" id="GO:0005829">
    <property type="term" value="C:cytosol"/>
    <property type="evidence" value="ECO:0007669"/>
    <property type="project" value="TreeGrafter"/>
</dbReference>
<dbReference type="HOGENOM" id="CLU_043966_5_1_6"/>
<dbReference type="Proteomes" id="UP000002383">
    <property type="component" value="Chromosome"/>
</dbReference>
<comment type="function">
    <text evidence="7 8">Key enzyme in folate metabolism. Catalyzes an essential reaction for de novo glycine and purine synthesis, and for DNA precursor synthesis.</text>
</comment>
<evidence type="ECO:0000256" key="7">
    <source>
        <dbReference type="ARBA" id="ARBA00025067"/>
    </source>
</evidence>
<dbReference type="Pfam" id="PF00186">
    <property type="entry name" value="DHFR_1"/>
    <property type="match status" value="1"/>
</dbReference>
<evidence type="ECO:0000256" key="3">
    <source>
        <dbReference type="ARBA" id="ARBA00012856"/>
    </source>
</evidence>
<dbReference type="InterPro" id="IPR001796">
    <property type="entry name" value="DHFR_dom"/>
</dbReference>
<dbReference type="GO" id="GO:0046655">
    <property type="term" value="P:folic acid metabolic process"/>
    <property type="evidence" value="ECO:0007669"/>
    <property type="project" value="TreeGrafter"/>
</dbReference>
<accession>B8GN07</accession>
<dbReference type="FunFam" id="3.40.430.10:FF:000001">
    <property type="entry name" value="Dihydrofolate reductase"/>
    <property type="match status" value="1"/>
</dbReference>
<dbReference type="GO" id="GO:0046452">
    <property type="term" value="P:dihydrofolate metabolic process"/>
    <property type="evidence" value="ECO:0007669"/>
    <property type="project" value="TreeGrafter"/>
</dbReference>
<dbReference type="SUPFAM" id="SSF53597">
    <property type="entry name" value="Dihydrofolate reductase-like"/>
    <property type="match status" value="1"/>
</dbReference>
<keyword evidence="4 8" id="KW-0554">One-carbon metabolism</keyword>
<dbReference type="STRING" id="396588.Tgr7_2748"/>
<dbReference type="OrthoDB" id="9804315at2"/>
<sequence length="162" mass="18320">MRLSLIVAVDRNNLIGRDNQLPWHLPADLAFFKRTTMGAPMLMGRKTWESIGRPLPGRTSIVITRDPDYRAEGARVVHSIEEGIAAAGDAPELFVIGGAKLFVDTLPLADRLYLTRIDHAFEGDTWFPEIGDAWREITREEHEPDEKNAYAYAFITLERDRG</sequence>
<dbReference type="PRINTS" id="PR00070">
    <property type="entry name" value="DHFR"/>
</dbReference>
<dbReference type="CDD" id="cd00209">
    <property type="entry name" value="DHFR"/>
    <property type="match status" value="1"/>
</dbReference>
<dbReference type="PROSITE" id="PS00075">
    <property type="entry name" value="DHFR_1"/>
    <property type="match status" value="1"/>
</dbReference>
<evidence type="ECO:0000256" key="4">
    <source>
        <dbReference type="ARBA" id="ARBA00022563"/>
    </source>
</evidence>
<dbReference type="GO" id="GO:0046654">
    <property type="term" value="P:tetrahydrofolate biosynthetic process"/>
    <property type="evidence" value="ECO:0007669"/>
    <property type="project" value="UniProtKB-UniPathway"/>
</dbReference>
<comment type="similarity">
    <text evidence="2 8 9">Belongs to the dihydrofolate reductase family.</text>
</comment>
<feature type="domain" description="DHFR" evidence="10">
    <location>
        <begin position="2"/>
        <end position="159"/>
    </location>
</feature>
<dbReference type="EC" id="1.5.1.3" evidence="3 8"/>
<evidence type="ECO:0000313" key="11">
    <source>
        <dbReference type="EMBL" id="ACL73822.1"/>
    </source>
</evidence>
<reference evidence="11 12" key="1">
    <citation type="journal article" date="2011" name="Stand. Genomic Sci.">
        <title>Complete genome sequence of 'Thioalkalivibrio sulfidophilus' HL-EbGr7.</title>
        <authorList>
            <person name="Muyzer G."/>
            <person name="Sorokin D.Y."/>
            <person name="Mavromatis K."/>
            <person name="Lapidus A."/>
            <person name="Clum A."/>
            <person name="Ivanova N."/>
            <person name="Pati A."/>
            <person name="d'Haeseleer P."/>
            <person name="Woyke T."/>
            <person name="Kyrpides N.C."/>
        </authorList>
    </citation>
    <scope>NUCLEOTIDE SEQUENCE [LARGE SCALE GENOMIC DNA]</scope>
    <source>
        <strain evidence="11 12">HL-EbGR7</strain>
    </source>
</reference>
<dbReference type="UniPathway" id="UPA00077">
    <property type="reaction ID" value="UER00158"/>
</dbReference>
<dbReference type="InterPro" id="IPR024072">
    <property type="entry name" value="DHFR-like_dom_sf"/>
</dbReference>